<evidence type="ECO:0000256" key="1">
    <source>
        <dbReference type="ARBA" id="ARBA00023157"/>
    </source>
</evidence>
<gene>
    <name evidence="3" type="ORF">Mgra_00003880</name>
</gene>
<dbReference type="InterPro" id="IPR036574">
    <property type="entry name" value="Scorpion_toxin-like_sf"/>
</dbReference>
<dbReference type="AlphaFoldDB" id="A0A8S9ZUM9"/>
<dbReference type="CDD" id="cd00107">
    <property type="entry name" value="Knot1"/>
    <property type="match status" value="1"/>
</dbReference>
<accession>A0A8S9ZUM9</accession>
<sequence>GGGVLAAGVLSSGFKGPCFIHSSCIIQCQKERYKSGHCSTWKRQCWCTQKCKNANQVGGRWRCQT</sequence>
<proteinExistence type="predicted"/>
<evidence type="ECO:0000313" key="4">
    <source>
        <dbReference type="Proteomes" id="UP000605970"/>
    </source>
</evidence>
<evidence type="ECO:0000313" key="3">
    <source>
        <dbReference type="EMBL" id="KAF7636701.1"/>
    </source>
</evidence>
<reference evidence="3" key="1">
    <citation type="journal article" date="2020" name="Ecol. Evol.">
        <title>Genome structure and content of the rice root-knot nematode (Meloidogyne graminicola).</title>
        <authorList>
            <person name="Phan N.T."/>
            <person name="Danchin E.G.J."/>
            <person name="Klopp C."/>
            <person name="Perfus-Barbeoch L."/>
            <person name="Kozlowski D.K."/>
            <person name="Koutsovoulos G.D."/>
            <person name="Lopez-Roques C."/>
            <person name="Bouchez O."/>
            <person name="Zahm M."/>
            <person name="Besnard G."/>
            <person name="Bellafiore S."/>
        </authorList>
    </citation>
    <scope>NUCLEOTIDE SEQUENCE</scope>
    <source>
        <strain evidence="3">VN-18</strain>
    </source>
</reference>
<evidence type="ECO:0000259" key="2">
    <source>
        <dbReference type="SMART" id="SM00505"/>
    </source>
</evidence>
<dbReference type="Pfam" id="PF00304">
    <property type="entry name" value="Gamma-thionin"/>
    <property type="match status" value="1"/>
</dbReference>
<dbReference type="SUPFAM" id="SSF57095">
    <property type="entry name" value="Scorpion toxin-like"/>
    <property type="match status" value="1"/>
</dbReference>
<keyword evidence="1" id="KW-1015">Disulfide bond</keyword>
<keyword evidence="4" id="KW-1185">Reference proteome</keyword>
<name>A0A8S9ZUM9_9BILA</name>
<dbReference type="SMART" id="SM00505">
    <property type="entry name" value="Knot1"/>
    <property type="match status" value="1"/>
</dbReference>
<dbReference type="EMBL" id="JABEBT010000027">
    <property type="protein sequence ID" value="KAF7636701.1"/>
    <property type="molecule type" value="Genomic_DNA"/>
</dbReference>
<protein>
    <submittedName>
        <fullName evidence="3">Knot1 domain-containing protein</fullName>
    </submittedName>
</protein>
<organism evidence="3 4">
    <name type="scientific">Meloidogyne graminicola</name>
    <dbReference type="NCBI Taxonomy" id="189291"/>
    <lineage>
        <taxon>Eukaryota</taxon>
        <taxon>Metazoa</taxon>
        <taxon>Ecdysozoa</taxon>
        <taxon>Nematoda</taxon>
        <taxon>Chromadorea</taxon>
        <taxon>Rhabditida</taxon>
        <taxon>Tylenchina</taxon>
        <taxon>Tylenchomorpha</taxon>
        <taxon>Tylenchoidea</taxon>
        <taxon>Meloidogynidae</taxon>
        <taxon>Meloidogyninae</taxon>
        <taxon>Meloidogyne</taxon>
    </lineage>
</organism>
<dbReference type="InterPro" id="IPR003614">
    <property type="entry name" value="Knottins"/>
</dbReference>
<dbReference type="OrthoDB" id="683455at2759"/>
<feature type="non-terminal residue" evidence="3">
    <location>
        <position position="65"/>
    </location>
</feature>
<dbReference type="Proteomes" id="UP000605970">
    <property type="component" value="Unassembled WGS sequence"/>
</dbReference>
<dbReference type="GO" id="GO:0006952">
    <property type="term" value="P:defense response"/>
    <property type="evidence" value="ECO:0007669"/>
    <property type="project" value="InterPro"/>
</dbReference>
<feature type="domain" description="Knottins-like" evidence="2">
    <location>
        <begin position="6"/>
        <end position="51"/>
    </location>
</feature>
<comment type="caution">
    <text evidence="3">The sequence shown here is derived from an EMBL/GenBank/DDBJ whole genome shotgun (WGS) entry which is preliminary data.</text>
</comment>
<dbReference type="Gene3D" id="3.30.30.10">
    <property type="entry name" value="Knottin, scorpion toxin-like"/>
    <property type="match status" value="1"/>
</dbReference>